<dbReference type="InterPro" id="IPR017972">
    <property type="entry name" value="Cyt_P450_CS"/>
</dbReference>
<evidence type="ECO:0000256" key="3">
    <source>
        <dbReference type="ARBA" id="ARBA00010617"/>
    </source>
</evidence>
<evidence type="ECO:0000256" key="10">
    <source>
        <dbReference type="RuleBase" id="RU000461"/>
    </source>
</evidence>
<evidence type="ECO:0000256" key="7">
    <source>
        <dbReference type="ARBA" id="ARBA00023004"/>
    </source>
</evidence>
<dbReference type="GO" id="GO:0016705">
    <property type="term" value="F:oxidoreductase activity, acting on paired donors, with incorporation or reduction of molecular oxygen"/>
    <property type="evidence" value="ECO:0007669"/>
    <property type="project" value="InterPro"/>
</dbReference>
<dbReference type="GO" id="GO:0004497">
    <property type="term" value="F:monooxygenase activity"/>
    <property type="evidence" value="ECO:0007669"/>
    <property type="project" value="UniProtKB-KW"/>
</dbReference>
<accession>A0AAD7HG96</accession>
<evidence type="ECO:0000256" key="1">
    <source>
        <dbReference type="ARBA" id="ARBA00001971"/>
    </source>
</evidence>
<gene>
    <name evidence="11" type="ORF">B0H16DRAFT_1387081</name>
</gene>
<evidence type="ECO:0000313" key="12">
    <source>
        <dbReference type="Proteomes" id="UP001215598"/>
    </source>
</evidence>
<organism evidence="11 12">
    <name type="scientific">Mycena metata</name>
    <dbReference type="NCBI Taxonomy" id="1033252"/>
    <lineage>
        <taxon>Eukaryota</taxon>
        <taxon>Fungi</taxon>
        <taxon>Dikarya</taxon>
        <taxon>Basidiomycota</taxon>
        <taxon>Agaricomycotina</taxon>
        <taxon>Agaricomycetes</taxon>
        <taxon>Agaricomycetidae</taxon>
        <taxon>Agaricales</taxon>
        <taxon>Marasmiineae</taxon>
        <taxon>Mycenaceae</taxon>
        <taxon>Mycena</taxon>
    </lineage>
</organism>
<proteinExistence type="inferred from homology"/>
<evidence type="ECO:0000256" key="9">
    <source>
        <dbReference type="PIRSR" id="PIRSR602401-1"/>
    </source>
</evidence>
<dbReference type="Pfam" id="PF00067">
    <property type="entry name" value="p450"/>
    <property type="match status" value="1"/>
</dbReference>
<sequence>MPHERPWEACMEWGKTYDSDIIHLNLAGTSVVVLSSLEATEMLLDKRSSIYSDRPSLPMVGDLMGWNFALVFMKYGEEWRTHRRLFNQEFNMGAVPKFHHAERVAAHALLRRLLSNPDGFLTHLRQMVGEVIVSVAYGIDVLPVNDPYVALAEEAAESVASAAVPGRFLVDSIPILKYVPEWFPGADFKRVAREGRLLSQALREIPFAEIQLFSKVAGDAKHCFTANALRELESGDKYYQESTVQNVAAMMYAAGADTITAALSIFFLAMLANPDAQKKAQQEIDSVAVRGHFPDFGDEQQMPYVAALVKEVLRWRNTTPFGAPHFLKVEDMYRGYRIPAKSIIFANIWERMYPDHDAFKPERFLDGKFDDSSRNAQPAFGFGRRICPGRHMATSSIWITVVSILAMFDITKEIGEDGQPIELSYEYGGGLIFSPVPFKCVIAPRSQDTVTAIQSSSNNG</sequence>
<dbReference type="PROSITE" id="PS00086">
    <property type="entry name" value="CYTOCHROME_P450"/>
    <property type="match status" value="1"/>
</dbReference>
<evidence type="ECO:0000256" key="2">
    <source>
        <dbReference type="ARBA" id="ARBA00005179"/>
    </source>
</evidence>
<evidence type="ECO:0000256" key="8">
    <source>
        <dbReference type="ARBA" id="ARBA00023033"/>
    </source>
</evidence>
<dbReference type="InterPro" id="IPR050364">
    <property type="entry name" value="Cytochrome_P450_fung"/>
</dbReference>
<protein>
    <submittedName>
        <fullName evidence="11">Cytochrome P450</fullName>
    </submittedName>
</protein>
<comment type="similarity">
    <text evidence="3 10">Belongs to the cytochrome P450 family.</text>
</comment>
<evidence type="ECO:0000313" key="11">
    <source>
        <dbReference type="EMBL" id="KAJ7719640.1"/>
    </source>
</evidence>
<dbReference type="GO" id="GO:0005506">
    <property type="term" value="F:iron ion binding"/>
    <property type="evidence" value="ECO:0007669"/>
    <property type="project" value="InterPro"/>
</dbReference>
<dbReference type="PANTHER" id="PTHR46300">
    <property type="entry name" value="P450, PUTATIVE (EUROFUNG)-RELATED-RELATED"/>
    <property type="match status" value="1"/>
</dbReference>
<evidence type="ECO:0000256" key="4">
    <source>
        <dbReference type="ARBA" id="ARBA00022617"/>
    </source>
</evidence>
<dbReference type="GO" id="GO:0020037">
    <property type="term" value="F:heme binding"/>
    <property type="evidence" value="ECO:0007669"/>
    <property type="project" value="InterPro"/>
</dbReference>
<comment type="caution">
    <text evidence="11">The sequence shown here is derived from an EMBL/GenBank/DDBJ whole genome shotgun (WGS) entry which is preliminary data.</text>
</comment>
<reference evidence="11" key="1">
    <citation type="submission" date="2023-03" db="EMBL/GenBank/DDBJ databases">
        <title>Massive genome expansion in bonnet fungi (Mycena s.s.) driven by repeated elements and novel gene families across ecological guilds.</title>
        <authorList>
            <consortium name="Lawrence Berkeley National Laboratory"/>
            <person name="Harder C.B."/>
            <person name="Miyauchi S."/>
            <person name="Viragh M."/>
            <person name="Kuo A."/>
            <person name="Thoen E."/>
            <person name="Andreopoulos B."/>
            <person name="Lu D."/>
            <person name="Skrede I."/>
            <person name="Drula E."/>
            <person name="Henrissat B."/>
            <person name="Morin E."/>
            <person name="Kohler A."/>
            <person name="Barry K."/>
            <person name="LaButti K."/>
            <person name="Morin E."/>
            <person name="Salamov A."/>
            <person name="Lipzen A."/>
            <person name="Mereny Z."/>
            <person name="Hegedus B."/>
            <person name="Baldrian P."/>
            <person name="Stursova M."/>
            <person name="Weitz H."/>
            <person name="Taylor A."/>
            <person name="Grigoriev I.V."/>
            <person name="Nagy L.G."/>
            <person name="Martin F."/>
            <person name="Kauserud H."/>
        </authorList>
    </citation>
    <scope>NUCLEOTIDE SEQUENCE</scope>
    <source>
        <strain evidence="11">CBHHK182m</strain>
    </source>
</reference>
<dbReference type="Gene3D" id="1.10.630.10">
    <property type="entry name" value="Cytochrome P450"/>
    <property type="match status" value="1"/>
</dbReference>
<comment type="cofactor">
    <cofactor evidence="1 9">
        <name>heme</name>
        <dbReference type="ChEBI" id="CHEBI:30413"/>
    </cofactor>
</comment>
<evidence type="ECO:0000256" key="5">
    <source>
        <dbReference type="ARBA" id="ARBA00022723"/>
    </source>
</evidence>
<dbReference type="PRINTS" id="PR00463">
    <property type="entry name" value="EP450I"/>
</dbReference>
<dbReference type="InterPro" id="IPR001128">
    <property type="entry name" value="Cyt_P450"/>
</dbReference>
<keyword evidence="5 9" id="KW-0479">Metal-binding</keyword>
<name>A0AAD7HG96_9AGAR</name>
<dbReference type="InterPro" id="IPR036396">
    <property type="entry name" value="Cyt_P450_sf"/>
</dbReference>
<dbReference type="SUPFAM" id="SSF48264">
    <property type="entry name" value="Cytochrome P450"/>
    <property type="match status" value="1"/>
</dbReference>
<keyword evidence="8 10" id="KW-0503">Monooxygenase</keyword>
<dbReference type="EMBL" id="JARKIB010000249">
    <property type="protein sequence ID" value="KAJ7719640.1"/>
    <property type="molecule type" value="Genomic_DNA"/>
</dbReference>
<dbReference type="Proteomes" id="UP001215598">
    <property type="component" value="Unassembled WGS sequence"/>
</dbReference>
<evidence type="ECO:0000256" key="6">
    <source>
        <dbReference type="ARBA" id="ARBA00023002"/>
    </source>
</evidence>
<dbReference type="PRINTS" id="PR00385">
    <property type="entry name" value="P450"/>
</dbReference>
<dbReference type="InterPro" id="IPR002401">
    <property type="entry name" value="Cyt_P450_E_grp-I"/>
</dbReference>
<keyword evidence="4 9" id="KW-0349">Heme</keyword>
<comment type="pathway">
    <text evidence="2">Secondary metabolite biosynthesis.</text>
</comment>
<dbReference type="AlphaFoldDB" id="A0AAD7HG96"/>
<keyword evidence="7 9" id="KW-0408">Iron</keyword>
<dbReference type="CDD" id="cd11065">
    <property type="entry name" value="CYP64-like"/>
    <property type="match status" value="1"/>
</dbReference>
<feature type="binding site" description="axial binding residue" evidence="9">
    <location>
        <position position="387"/>
    </location>
    <ligand>
        <name>heme</name>
        <dbReference type="ChEBI" id="CHEBI:30413"/>
    </ligand>
    <ligandPart>
        <name>Fe</name>
        <dbReference type="ChEBI" id="CHEBI:18248"/>
    </ligandPart>
</feature>
<keyword evidence="6 10" id="KW-0560">Oxidoreductase</keyword>
<dbReference type="PANTHER" id="PTHR46300:SF7">
    <property type="entry name" value="P450, PUTATIVE (EUROFUNG)-RELATED"/>
    <property type="match status" value="1"/>
</dbReference>
<keyword evidence="12" id="KW-1185">Reference proteome</keyword>